<comment type="similarity">
    <text evidence="1 13 14">Belongs to the ATPase B chain family.</text>
</comment>
<evidence type="ECO:0000256" key="12">
    <source>
        <dbReference type="ARBA" id="ARBA00037847"/>
    </source>
</evidence>
<keyword evidence="9 13" id="KW-0066">ATP synthesis</keyword>
<keyword evidence="7 13" id="KW-0406">Ion transport</keyword>
<comment type="caution">
    <text evidence="17">The sequence shown here is derived from an EMBL/GenBank/DDBJ whole genome shotgun (WGS) entry which is preliminary data.</text>
</comment>
<reference evidence="17 18" key="1">
    <citation type="submission" date="2022-01" db="EMBL/GenBank/DDBJ databases">
        <authorList>
            <person name="Won M."/>
            <person name="Kim S.-J."/>
            <person name="Kwon S.-W."/>
        </authorList>
    </citation>
    <scope>NUCLEOTIDE SEQUENCE [LARGE SCALE GENOMIC DNA]</scope>
    <source>
        <strain evidence="17 18">KCTC 23505</strain>
    </source>
</reference>
<dbReference type="PANTHER" id="PTHR33445">
    <property type="entry name" value="ATP SYNTHASE SUBUNIT B', CHLOROPLASTIC"/>
    <property type="match status" value="1"/>
</dbReference>
<feature type="transmembrane region" description="Helical" evidence="13">
    <location>
        <begin position="36"/>
        <end position="54"/>
    </location>
</feature>
<dbReference type="Proteomes" id="UP001521209">
    <property type="component" value="Unassembled WGS sequence"/>
</dbReference>
<keyword evidence="13" id="KW-1003">Cell membrane</keyword>
<feature type="chain" id="PRO_5047528495" description="ATP synthase subunit b" evidence="16">
    <location>
        <begin position="21"/>
        <end position="187"/>
    </location>
</feature>
<evidence type="ECO:0000313" key="17">
    <source>
        <dbReference type="EMBL" id="MCF3945863.1"/>
    </source>
</evidence>
<keyword evidence="8 13" id="KW-0472">Membrane</keyword>
<evidence type="ECO:0000256" key="11">
    <source>
        <dbReference type="ARBA" id="ARBA00025614"/>
    </source>
</evidence>
<accession>A0ABS9DSZ5</accession>
<comment type="subcellular location">
    <subcellularLocation>
        <location evidence="13">Cell membrane</location>
        <topology evidence="13">Single-pass membrane protein</topology>
    </subcellularLocation>
    <subcellularLocation>
        <location evidence="12">Endomembrane system</location>
        <topology evidence="12">Single-pass membrane protein</topology>
    </subcellularLocation>
</comment>
<comment type="function">
    <text evidence="11">Component of the F(0) channel, it forms part of the peripheral stalk, linking F(1) to F(0). The b'-subunit is a diverged and duplicated form of b found in plants and photosynthetic bacteria.</text>
</comment>
<dbReference type="Pfam" id="PF00430">
    <property type="entry name" value="ATP-synt_B"/>
    <property type="match status" value="1"/>
</dbReference>
<dbReference type="InterPro" id="IPR050059">
    <property type="entry name" value="ATP_synthase_B_chain"/>
</dbReference>
<evidence type="ECO:0000256" key="10">
    <source>
        <dbReference type="ARBA" id="ARBA00025198"/>
    </source>
</evidence>
<keyword evidence="5 13" id="KW-0375">Hydrogen ion transport</keyword>
<evidence type="ECO:0000256" key="5">
    <source>
        <dbReference type="ARBA" id="ARBA00022781"/>
    </source>
</evidence>
<comment type="function">
    <text evidence="10 13">F(1)F(0) ATP synthase produces ATP from ADP in the presence of a proton or sodium gradient. F-type ATPases consist of two structural domains, F(1) containing the extramembraneous catalytic core and F(0) containing the membrane proton channel, linked together by a central stalk and a peripheral stalk. During catalysis, ATP synthesis in the catalytic domain of F(1) is coupled via a rotary mechanism of the central stalk subunits to proton translocation.</text>
</comment>
<evidence type="ECO:0000256" key="15">
    <source>
        <dbReference type="SAM" id="Coils"/>
    </source>
</evidence>
<evidence type="ECO:0000256" key="14">
    <source>
        <dbReference type="RuleBase" id="RU003848"/>
    </source>
</evidence>
<keyword evidence="16" id="KW-0732">Signal</keyword>
<keyword evidence="3 13" id="KW-0138">CF(0)</keyword>
<protein>
    <recommendedName>
        <fullName evidence="13">ATP synthase subunit b</fullName>
    </recommendedName>
    <alternativeName>
        <fullName evidence="13">ATP synthase F(0) sector subunit b</fullName>
    </alternativeName>
    <alternativeName>
        <fullName evidence="13">ATPase subunit I</fullName>
    </alternativeName>
    <alternativeName>
        <fullName evidence="13">F-type ATPase subunit b</fullName>
        <shortName evidence="13">F-ATPase subunit b</shortName>
    </alternativeName>
</protein>
<evidence type="ECO:0000256" key="4">
    <source>
        <dbReference type="ARBA" id="ARBA00022692"/>
    </source>
</evidence>
<evidence type="ECO:0000256" key="1">
    <source>
        <dbReference type="ARBA" id="ARBA00005513"/>
    </source>
</evidence>
<keyword evidence="15" id="KW-0175">Coiled coil</keyword>
<dbReference type="RefSeq" id="WP_235703097.1">
    <property type="nucleotide sequence ID" value="NZ_JAKGBZ010000005.1"/>
</dbReference>
<dbReference type="PANTHER" id="PTHR33445:SF1">
    <property type="entry name" value="ATP SYNTHASE SUBUNIT B"/>
    <property type="match status" value="1"/>
</dbReference>
<evidence type="ECO:0000256" key="3">
    <source>
        <dbReference type="ARBA" id="ARBA00022547"/>
    </source>
</evidence>
<organism evidence="17 18">
    <name type="scientific">Acidiphilium iwatense</name>
    <dbReference type="NCBI Taxonomy" id="768198"/>
    <lineage>
        <taxon>Bacteria</taxon>
        <taxon>Pseudomonadati</taxon>
        <taxon>Pseudomonadota</taxon>
        <taxon>Alphaproteobacteria</taxon>
        <taxon>Acetobacterales</taxon>
        <taxon>Acidocellaceae</taxon>
        <taxon>Acidiphilium</taxon>
    </lineage>
</organism>
<sequence length="187" mass="20160">MRRLTIIFAAFALAATPALASADGQMPQMDFANPLTGAQVVWMAIIMIVLYFLLSRWALPQLGSVIEDRQNRIKSDLDVARHAKAEAEHAVAELNLAIRNAREESQAAIAEAVGTAKARARAQSDRLNQRLDAELARAEAEIDATRKQAMAALAPVAREVASSLILRLAGKPADPERLDRALASAQG</sequence>
<evidence type="ECO:0000256" key="8">
    <source>
        <dbReference type="ARBA" id="ARBA00023136"/>
    </source>
</evidence>
<evidence type="ECO:0000313" key="18">
    <source>
        <dbReference type="Proteomes" id="UP001521209"/>
    </source>
</evidence>
<dbReference type="CDD" id="cd06503">
    <property type="entry name" value="ATP-synt_Fo_b"/>
    <property type="match status" value="1"/>
</dbReference>
<evidence type="ECO:0000256" key="9">
    <source>
        <dbReference type="ARBA" id="ARBA00023310"/>
    </source>
</evidence>
<evidence type="ECO:0000256" key="2">
    <source>
        <dbReference type="ARBA" id="ARBA00022448"/>
    </source>
</evidence>
<dbReference type="EMBL" id="JAKGBZ010000005">
    <property type="protein sequence ID" value="MCF3945863.1"/>
    <property type="molecule type" value="Genomic_DNA"/>
</dbReference>
<feature type="signal peptide" evidence="16">
    <location>
        <begin position="1"/>
        <end position="20"/>
    </location>
</feature>
<evidence type="ECO:0000256" key="13">
    <source>
        <dbReference type="HAMAP-Rule" id="MF_01398"/>
    </source>
</evidence>
<proteinExistence type="inferred from homology"/>
<dbReference type="InterPro" id="IPR002146">
    <property type="entry name" value="ATP_synth_b/b'su_bac/chlpt"/>
</dbReference>
<gene>
    <name evidence="13" type="primary">atpF</name>
    <name evidence="17" type="ORF">L2A60_04085</name>
</gene>
<name>A0ABS9DSZ5_9PROT</name>
<keyword evidence="18" id="KW-1185">Reference proteome</keyword>
<evidence type="ECO:0000256" key="16">
    <source>
        <dbReference type="SAM" id="SignalP"/>
    </source>
</evidence>
<keyword evidence="4 13" id="KW-0812">Transmembrane</keyword>
<dbReference type="HAMAP" id="MF_01398">
    <property type="entry name" value="ATP_synth_b_bprime"/>
    <property type="match status" value="1"/>
</dbReference>
<keyword evidence="6 13" id="KW-1133">Transmembrane helix</keyword>
<comment type="subunit">
    <text evidence="13">F-type ATPases have 2 components, F(1) - the catalytic core - and F(0) - the membrane proton channel. F(1) has five subunits: alpha(3), beta(3), gamma(1), delta(1), epsilon(1). F(0) has three main subunits: a(1), b(2) and c(10-14). The alpha and beta chains form an alternating ring which encloses part of the gamma chain. F(1) is attached to F(0) by a central stalk formed by the gamma and epsilon chains, while a peripheral stalk is formed by the delta and b chains.</text>
</comment>
<evidence type="ECO:0000256" key="6">
    <source>
        <dbReference type="ARBA" id="ARBA00022989"/>
    </source>
</evidence>
<feature type="coiled-coil region" evidence="15">
    <location>
        <begin position="84"/>
        <end position="148"/>
    </location>
</feature>
<evidence type="ECO:0000256" key="7">
    <source>
        <dbReference type="ARBA" id="ARBA00023065"/>
    </source>
</evidence>
<keyword evidence="2 13" id="KW-0813">Transport</keyword>